<dbReference type="PANTHER" id="PTHR13271:SF76">
    <property type="entry name" value="SET DOMAIN-CONTAINING PROTEIN 8"/>
    <property type="match status" value="1"/>
</dbReference>
<dbReference type="GO" id="GO:0005634">
    <property type="term" value="C:nucleus"/>
    <property type="evidence" value="ECO:0007669"/>
    <property type="project" value="TreeGrafter"/>
</dbReference>
<dbReference type="InterPro" id="IPR050600">
    <property type="entry name" value="SETD3_SETD6_MTase"/>
</dbReference>
<reference evidence="1 2" key="1">
    <citation type="submission" date="2019-04" db="EMBL/GenBank/DDBJ databases">
        <title>Friends and foes A comparative genomics study of 23 Aspergillus species from section Flavi.</title>
        <authorList>
            <consortium name="DOE Joint Genome Institute"/>
            <person name="Kjaerbolling I."/>
            <person name="Vesth T."/>
            <person name="Frisvad J.C."/>
            <person name="Nybo J.L."/>
            <person name="Theobald S."/>
            <person name="Kildgaard S."/>
            <person name="Isbrandt T."/>
            <person name="Kuo A."/>
            <person name="Sato A."/>
            <person name="Lyhne E.K."/>
            <person name="Kogle M.E."/>
            <person name="Wiebenga A."/>
            <person name="Kun R.S."/>
            <person name="Lubbers R.J."/>
            <person name="Makela M.R."/>
            <person name="Barry K."/>
            <person name="Chovatia M."/>
            <person name="Clum A."/>
            <person name="Daum C."/>
            <person name="Haridas S."/>
            <person name="He G."/>
            <person name="LaButti K."/>
            <person name="Lipzen A."/>
            <person name="Mondo S."/>
            <person name="Riley R."/>
            <person name="Salamov A."/>
            <person name="Simmons B.A."/>
            <person name="Magnuson J.K."/>
            <person name="Henrissat B."/>
            <person name="Mortensen U.H."/>
            <person name="Larsen T.O."/>
            <person name="Devries R.P."/>
            <person name="Grigoriev I.V."/>
            <person name="Machida M."/>
            <person name="Baker S.E."/>
            <person name="Andersen M.R."/>
        </authorList>
    </citation>
    <scope>NUCLEOTIDE SEQUENCE [LARGE SCALE GENOMIC DNA]</scope>
    <source>
        <strain evidence="1 2">CBS 151.66</strain>
    </source>
</reference>
<dbReference type="Gene3D" id="3.90.1410.10">
    <property type="entry name" value="set domain protein methyltransferase, domain 1"/>
    <property type="match status" value="1"/>
</dbReference>
<organism evidence="1 2">
    <name type="scientific">Aspergillus leporis</name>
    <dbReference type="NCBI Taxonomy" id="41062"/>
    <lineage>
        <taxon>Eukaryota</taxon>
        <taxon>Fungi</taxon>
        <taxon>Dikarya</taxon>
        <taxon>Ascomycota</taxon>
        <taxon>Pezizomycotina</taxon>
        <taxon>Eurotiomycetes</taxon>
        <taxon>Eurotiomycetidae</taxon>
        <taxon>Eurotiales</taxon>
        <taxon>Aspergillaceae</taxon>
        <taxon>Aspergillus</taxon>
        <taxon>Aspergillus subgen. Circumdati</taxon>
    </lineage>
</organism>
<gene>
    <name evidence="1" type="ORF">BDV29DRAFT_176017</name>
</gene>
<dbReference type="InterPro" id="IPR046341">
    <property type="entry name" value="SET_dom_sf"/>
</dbReference>
<evidence type="ECO:0000313" key="2">
    <source>
        <dbReference type="Proteomes" id="UP000326565"/>
    </source>
</evidence>
<evidence type="ECO:0000313" key="1">
    <source>
        <dbReference type="EMBL" id="KAB8073183.1"/>
    </source>
</evidence>
<dbReference type="FunFam" id="3.90.1410.10:FF:000014">
    <property type="entry name" value="SET domain-containing protein"/>
    <property type="match status" value="1"/>
</dbReference>
<dbReference type="GO" id="GO:0016279">
    <property type="term" value="F:protein-lysine N-methyltransferase activity"/>
    <property type="evidence" value="ECO:0007669"/>
    <property type="project" value="TreeGrafter"/>
</dbReference>
<accession>A0A5N5WXA6</accession>
<dbReference type="AlphaFoldDB" id="A0A5N5WXA6"/>
<dbReference type="EMBL" id="ML732232">
    <property type="protein sequence ID" value="KAB8073183.1"/>
    <property type="molecule type" value="Genomic_DNA"/>
</dbReference>
<dbReference type="PANTHER" id="PTHR13271">
    <property type="entry name" value="UNCHARACTERIZED PUTATIVE METHYLTRANSFERASE"/>
    <property type="match status" value="1"/>
</dbReference>
<dbReference type="Proteomes" id="UP000326565">
    <property type="component" value="Unassembled WGS sequence"/>
</dbReference>
<evidence type="ECO:0008006" key="3">
    <source>
        <dbReference type="Google" id="ProtNLM"/>
    </source>
</evidence>
<keyword evidence="2" id="KW-1185">Reference proteome</keyword>
<dbReference type="SUPFAM" id="SSF82199">
    <property type="entry name" value="SET domain"/>
    <property type="match status" value="1"/>
</dbReference>
<dbReference type="CDD" id="cd10527">
    <property type="entry name" value="SET_LSMT"/>
    <property type="match status" value="1"/>
</dbReference>
<sequence>MRRDNLPIATLPPWARLNGISANGVTFRKLRTEDGIDKGCAIVATEESTIEGSESEGTYPKTLLRVPFDMILSLRLVEDHAKSDRYLREVLDAVGDFGRTARGAILIFLILQITHSSPDFANEQHRIGLSNPWTEYIQYMPSDILLPTFYTMEERELLRGTSLKLAVDAKIASLEKEFEHLRQSTEDISWCQKHWWGEGTGRFTFDDWRYVDAVYRSRMVDLPGSGHAMVPCIDMANHASEDTVKALYEEDIEGNAVLQLRRGRKLNVNEEVTILYGDNKPASEMIFSYGFLEKKRISAKQIFLDLDIPNDDPLKMAKKLFCKAATSGIWVFDAPTMETGSTGWDSPFVWWVCVNEEDGLEFELLQTNDGDRELKVSWKGKEIRDPSELKALLTTDPLWDIFQLRAVVTVLDRLESQFYILRETQIMVTEIRQNEDMLALFKPEVFGTINHLRELEGKLLERGIEDLARQRQDLMTSEAVTAYLTQEPNDVEEDFS</sequence>
<proteinExistence type="predicted"/>
<dbReference type="OrthoDB" id="441812at2759"/>
<protein>
    <recommendedName>
        <fullName evidence="3">SET domain protein</fullName>
    </recommendedName>
</protein>
<name>A0A5N5WXA6_9EURO</name>